<sequence>MSLKATIEIAAPPSEVRAKFLDFTALPSYTKAFESITVLGQSKPGNQLQKGDKVSVKLAGSPAFTGVIEHNLPESFAWTGSLPYVFTGTHSFSFAPSEAIPGGTTFTQEEVFSGLLGVLLMGDGVVGRAAGMKEKTRRGWEGFNADFKGVCEKEASGGKGGV</sequence>
<gene>
    <name evidence="1" type="ORF">SLS59_008850</name>
</gene>
<keyword evidence="2" id="KW-1185">Reference proteome</keyword>
<dbReference type="CDD" id="cd07822">
    <property type="entry name" value="SRPBCC_4"/>
    <property type="match status" value="1"/>
</dbReference>
<dbReference type="Pfam" id="PF10604">
    <property type="entry name" value="Polyketide_cyc2"/>
    <property type="match status" value="1"/>
</dbReference>
<reference evidence="1 2" key="1">
    <citation type="submission" date="2024-02" db="EMBL/GenBank/DDBJ databases">
        <title>De novo assembly and annotation of 12 fungi associated with fruit tree decline syndrome in Ontario, Canada.</title>
        <authorList>
            <person name="Sulman M."/>
            <person name="Ellouze W."/>
            <person name="Ilyukhin E."/>
        </authorList>
    </citation>
    <scope>NUCLEOTIDE SEQUENCE [LARGE SCALE GENOMIC DNA]</scope>
    <source>
        <strain evidence="1 2">M97-236</strain>
    </source>
</reference>
<organism evidence="1 2">
    <name type="scientific">Nothophoma quercina</name>
    <dbReference type="NCBI Taxonomy" id="749835"/>
    <lineage>
        <taxon>Eukaryota</taxon>
        <taxon>Fungi</taxon>
        <taxon>Dikarya</taxon>
        <taxon>Ascomycota</taxon>
        <taxon>Pezizomycotina</taxon>
        <taxon>Dothideomycetes</taxon>
        <taxon>Pleosporomycetidae</taxon>
        <taxon>Pleosporales</taxon>
        <taxon>Pleosporineae</taxon>
        <taxon>Didymellaceae</taxon>
        <taxon>Nothophoma</taxon>
    </lineage>
</organism>
<dbReference type="EMBL" id="JAKIXB020000036">
    <property type="protein sequence ID" value="KAL1594227.1"/>
    <property type="molecule type" value="Genomic_DNA"/>
</dbReference>
<dbReference type="Proteomes" id="UP001521222">
    <property type="component" value="Unassembled WGS sequence"/>
</dbReference>
<comment type="caution">
    <text evidence="1">The sequence shown here is derived from an EMBL/GenBank/DDBJ whole genome shotgun (WGS) entry which is preliminary data.</text>
</comment>
<dbReference type="InterPro" id="IPR019587">
    <property type="entry name" value="Polyketide_cyclase/dehydratase"/>
</dbReference>
<proteinExistence type="predicted"/>
<evidence type="ECO:0000313" key="2">
    <source>
        <dbReference type="Proteomes" id="UP001521222"/>
    </source>
</evidence>
<protein>
    <submittedName>
        <fullName evidence="1">Uncharacterized protein</fullName>
    </submittedName>
</protein>
<dbReference type="PANTHER" id="PTHR36166:SF1">
    <property type="entry name" value="SRPBCC DOMAIN-CONTAINING PROTEIN"/>
    <property type="match status" value="1"/>
</dbReference>
<dbReference type="SUPFAM" id="SSF55961">
    <property type="entry name" value="Bet v1-like"/>
    <property type="match status" value="1"/>
</dbReference>
<accession>A0ABR3QQ00</accession>
<dbReference type="PANTHER" id="PTHR36166">
    <property type="entry name" value="CHROMOSOME 9, WHOLE GENOME SHOTGUN SEQUENCE"/>
    <property type="match status" value="1"/>
</dbReference>
<name>A0ABR3QQ00_9PLEO</name>
<dbReference type="Gene3D" id="3.30.530.20">
    <property type="match status" value="1"/>
</dbReference>
<evidence type="ECO:0000313" key="1">
    <source>
        <dbReference type="EMBL" id="KAL1594227.1"/>
    </source>
</evidence>
<dbReference type="InterPro" id="IPR023393">
    <property type="entry name" value="START-like_dom_sf"/>
</dbReference>